<organism evidence="1 2">
    <name type="scientific">Lindgomyces ingoldianus</name>
    <dbReference type="NCBI Taxonomy" id="673940"/>
    <lineage>
        <taxon>Eukaryota</taxon>
        <taxon>Fungi</taxon>
        <taxon>Dikarya</taxon>
        <taxon>Ascomycota</taxon>
        <taxon>Pezizomycotina</taxon>
        <taxon>Dothideomycetes</taxon>
        <taxon>Pleosporomycetidae</taxon>
        <taxon>Pleosporales</taxon>
        <taxon>Lindgomycetaceae</taxon>
        <taxon>Lindgomyces</taxon>
    </lineage>
</organism>
<evidence type="ECO:0000313" key="1">
    <source>
        <dbReference type="EMBL" id="KAF2475034.1"/>
    </source>
</evidence>
<accession>A0ACB6R6Z5</accession>
<protein>
    <submittedName>
        <fullName evidence="1">Uncharacterized protein</fullName>
    </submittedName>
</protein>
<name>A0ACB6R6Z5_9PLEO</name>
<dbReference type="EMBL" id="MU003497">
    <property type="protein sequence ID" value="KAF2475034.1"/>
    <property type="molecule type" value="Genomic_DNA"/>
</dbReference>
<comment type="caution">
    <text evidence="1">The sequence shown here is derived from an EMBL/GenBank/DDBJ whole genome shotgun (WGS) entry which is preliminary data.</text>
</comment>
<proteinExistence type="predicted"/>
<keyword evidence="2" id="KW-1185">Reference proteome</keyword>
<sequence length="784" mass="89049">MKNFLRQETDSAPMGLENLVDQFILAAESDCDGPCDGLTRQTNIRPNPLRVKSKVLGKILDVQLDLASALASFSGLISYSTSFHATKHHGFQVLTTVLNFVALCELWELPDYGQTAPQLGRLRILAGSCKGKLKNSPQFFLRPKGHLVEGVQYRCNFSACRVYDAARARCTVKEFMRSGKRQPAWSDYRNLVRKKAELRIDMRERKTGGEEHSTGAFDLAERISWRTRRTTAYAKPLPRINGGGKRYLECIIQTPRGTVYDHPRCNIRWIDNGLHRTGLAQKRETKCEHPAASRIQQSFCVPLVMYHQLRPSHPLQCTSVVGLITFGDSPKSGFTFDGISKSLVTRLNSAAPYLHCGASILGQKCTTNSPFPGRKSALRGKRHFVDQLSWPPRNQFWIDDTACLHRWPLTGAEVCQDILQTRLDESPKRVFLLHLLIRLGFTFFGVGLNRSCELIRRSAKRLQPDFEKFHILIPWYVLAALVTDIPRLLVSWVIYQNYDDNLPKECLPQSPRQVLDPLFPHGAKKLGSTTHNQLLCLVNAWSISSSFDIASYNGICDYQNRPCKWTERLPTTFPWHSLAFMTRRCICLISIEGLYFRPPAFLVSQPRADLKPGPPHSSQHRPSSTSPRLSLLANLSSHFSALHGYQTRQIKAEICLVGFQLEMTQHRGSWIATNVEIPWTWACLARGQPSSLTLIGHFCAYHRDSRIEHRLLRREVQPTSDAWQRTKETTKRLAITVLPYLHSAIAYFVKHHILQAAELDDLKAKTAMRPFSRILAPRCSTIHP</sequence>
<gene>
    <name evidence="1" type="ORF">BDR25DRAFT_351517</name>
</gene>
<evidence type="ECO:0000313" key="2">
    <source>
        <dbReference type="Proteomes" id="UP000799755"/>
    </source>
</evidence>
<reference evidence="1" key="1">
    <citation type="journal article" date="2020" name="Stud. Mycol.">
        <title>101 Dothideomycetes genomes: a test case for predicting lifestyles and emergence of pathogens.</title>
        <authorList>
            <person name="Haridas S."/>
            <person name="Albert R."/>
            <person name="Binder M."/>
            <person name="Bloem J."/>
            <person name="Labutti K."/>
            <person name="Salamov A."/>
            <person name="Andreopoulos B."/>
            <person name="Baker S."/>
            <person name="Barry K."/>
            <person name="Bills G."/>
            <person name="Bluhm B."/>
            <person name="Cannon C."/>
            <person name="Castanera R."/>
            <person name="Culley D."/>
            <person name="Daum C."/>
            <person name="Ezra D."/>
            <person name="Gonzalez J."/>
            <person name="Henrissat B."/>
            <person name="Kuo A."/>
            <person name="Liang C."/>
            <person name="Lipzen A."/>
            <person name="Lutzoni F."/>
            <person name="Magnuson J."/>
            <person name="Mondo S."/>
            <person name="Nolan M."/>
            <person name="Ohm R."/>
            <person name="Pangilinan J."/>
            <person name="Park H.-J."/>
            <person name="Ramirez L."/>
            <person name="Alfaro M."/>
            <person name="Sun H."/>
            <person name="Tritt A."/>
            <person name="Yoshinaga Y."/>
            <person name="Zwiers L.-H."/>
            <person name="Turgeon B."/>
            <person name="Goodwin S."/>
            <person name="Spatafora J."/>
            <person name="Crous P."/>
            <person name="Grigoriev I."/>
        </authorList>
    </citation>
    <scope>NUCLEOTIDE SEQUENCE</scope>
    <source>
        <strain evidence="1">ATCC 200398</strain>
    </source>
</reference>
<dbReference type="Proteomes" id="UP000799755">
    <property type="component" value="Unassembled WGS sequence"/>
</dbReference>